<dbReference type="Gene3D" id="2.30.40.10">
    <property type="entry name" value="Urease, subunit C, domain 1"/>
    <property type="match status" value="1"/>
</dbReference>
<gene>
    <name evidence="10" type="ordered locus">Acry_1148</name>
</gene>
<evidence type="ECO:0000256" key="8">
    <source>
        <dbReference type="RuleBase" id="RU366009"/>
    </source>
</evidence>
<proteinExistence type="inferred from homology"/>
<evidence type="ECO:0000259" key="9">
    <source>
        <dbReference type="Pfam" id="PF01979"/>
    </source>
</evidence>
<dbReference type="eggNOG" id="COG0402">
    <property type="taxonomic scope" value="Bacteria"/>
</dbReference>
<name>A5FXM8_ACICJ</name>
<dbReference type="EC" id="3.5.4.3" evidence="3 7"/>
<sequence>MMIPPSPGRLAIRAQLLGYDGNPFVSDPADCVRHESDGLILVADGRISHVGPYVADLVPEGVELHEYRDALLMPGFIDAHVHYAQTPMIGAYGKQLLDWLETYVFPVEQRYADPDFARAMARLFFAQELAAGVTTTLSYCTVHPGSVDAYFEEAARLGLRAGAGKVLMDRNAPEPLRDTAQRGYDDSRRLIDRWHGRGRLFYAVTPRFAPTSTPAQLEAAGALFAETDGVCMQTHLSENLAELDWVRALFPDALDYLDVYDRAGLVGPRSLFGHAIHLSPREWDRLAGAGAAVVHCPTSNLFLGSGLFDLRRALIAGNPVRTALGSDIGAGTSFSPLATLNEAYKVAALRGEALSAHRAFYLATLGSARALYMDDRIGRLAPGYEADFAVLDLAATPLLRERLRFADTLEEALFVLMTLGGAGCVRATYAAGRLVHDRTRPDASAQAGEGCCDTVAVGRIGAAAIGDVPLLDVPRGIAERAGGVVE</sequence>
<dbReference type="AlphaFoldDB" id="A5FXM8"/>
<dbReference type="EMBL" id="CP000697">
    <property type="protein sequence ID" value="ABQ30360.1"/>
    <property type="molecule type" value="Genomic_DNA"/>
</dbReference>
<feature type="domain" description="Amidohydrolase-related" evidence="9">
    <location>
        <begin position="72"/>
        <end position="435"/>
    </location>
</feature>
<dbReference type="PANTHER" id="PTHR11271:SF6">
    <property type="entry name" value="GUANINE DEAMINASE"/>
    <property type="match status" value="1"/>
</dbReference>
<protein>
    <recommendedName>
        <fullName evidence="3 7">Guanine deaminase</fullName>
        <shortName evidence="8">Guanase</shortName>
        <ecNumber evidence="3 7">3.5.4.3</ecNumber>
    </recommendedName>
    <alternativeName>
        <fullName evidence="8">Guanine aminohydrolase</fullName>
    </alternativeName>
</protein>
<comment type="catalytic activity">
    <reaction evidence="8">
        <text>guanine + H2O + H(+) = xanthine + NH4(+)</text>
        <dbReference type="Rhea" id="RHEA:14665"/>
        <dbReference type="ChEBI" id="CHEBI:15377"/>
        <dbReference type="ChEBI" id="CHEBI:15378"/>
        <dbReference type="ChEBI" id="CHEBI:16235"/>
        <dbReference type="ChEBI" id="CHEBI:17712"/>
        <dbReference type="ChEBI" id="CHEBI:28938"/>
        <dbReference type="EC" id="3.5.4.3"/>
    </reaction>
</comment>
<evidence type="ECO:0000256" key="3">
    <source>
        <dbReference type="ARBA" id="ARBA00012781"/>
    </source>
</evidence>
<keyword evidence="6 8" id="KW-0862">Zinc</keyword>
<dbReference type="SUPFAM" id="SSF51338">
    <property type="entry name" value="Composite domain of metallo-dependent hydrolases"/>
    <property type="match status" value="1"/>
</dbReference>
<dbReference type="Pfam" id="PF01979">
    <property type="entry name" value="Amidohydro_1"/>
    <property type="match status" value="1"/>
</dbReference>
<dbReference type="GO" id="GO:0005829">
    <property type="term" value="C:cytosol"/>
    <property type="evidence" value="ECO:0007669"/>
    <property type="project" value="TreeGrafter"/>
</dbReference>
<comment type="function">
    <text evidence="8">Catalyzes the hydrolytic deamination of guanine, producing xanthine and ammonia.</text>
</comment>
<evidence type="ECO:0000313" key="11">
    <source>
        <dbReference type="Proteomes" id="UP000000245"/>
    </source>
</evidence>
<keyword evidence="4 8" id="KW-0479">Metal-binding</keyword>
<dbReference type="STRING" id="349163.Acry_1148"/>
<evidence type="ECO:0000313" key="10">
    <source>
        <dbReference type="EMBL" id="ABQ30360.1"/>
    </source>
</evidence>
<keyword evidence="11" id="KW-1185">Reference proteome</keyword>
<dbReference type="InterPro" id="IPR011059">
    <property type="entry name" value="Metal-dep_hydrolase_composite"/>
</dbReference>
<dbReference type="NCBIfam" id="NF006679">
    <property type="entry name" value="PRK09228.1"/>
    <property type="match status" value="1"/>
</dbReference>
<comment type="pathway">
    <text evidence="1 8">Purine metabolism; guanine degradation; xanthine from guanine: step 1/1.</text>
</comment>
<dbReference type="InterPro" id="IPR014311">
    <property type="entry name" value="Guanine_deaminase"/>
</dbReference>
<evidence type="ECO:0000256" key="1">
    <source>
        <dbReference type="ARBA" id="ARBA00004984"/>
    </source>
</evidence>
<dbReference type="FunFam" id="3.20.20.140:FF:000022">
    <property type="entry name" value="Guanine deaminase"/>
    <property type="match status" value="1"/>
</dbReference>
<evidence type="ECO:0000256" key="6">
    <source>
        <dbReference type="ARBA" id="ARBA00022833"/>
    </source>
</evidence>
<dbReference type="Proteomes" id="UP000000245">
    <property type="component" value="Chromosome"/>
</dbReference>
<comment type="similarity">
    <text evidence="2 8">Belongs to the metallo-dependent hydrolases superfamily. ATZ/TRZ family.</text>
</comment>
<evidence type="ECO:0000256" key="7">
    <source>
        <dbReference type="NCBIfam" id="TIGR02967"/>
    </source>
</evidence>
<dbReference type="HOGENOM" id="CLU_012358_0_2_5"/>
<comment type="cofactor">
    <cofactor evidence="8">
        <name>Zn(2+)</name>
        <dbReference type="ChEBI" id="CHEBI:29105"/>
    </cofactor>
    <text evidence="8">Binds 1 zinc ion per subunit.</text>
</comment>
<dbReference type="Gene3D" id="3.20.20.140">
    <property type="entry name" value="Metal-dependent hydrolases"/>
    <property type="match status" value="1"/>
</dbReference>
<dbReference type="SUPFAM" id="SSF51556">
    <property type="entry name" value="Metallo-dependent hydrolases"/>
    <property type="match status" value="1"/>
</dbReference>
<reference evidence="10 11" key="1">
    <citation type="submission" date="2007-05" db="EMBL/GenBank/DDBJ databases">
        <title>Complete sequence of chromosome of Acidiphilium cryptum JF-5.</title>
        <authorList>
            <consortium name="US DOE Joint Genome Institute"/>
            <person name="Copeland A."/>
            <person name="Lucas S."/>
            <person name="Lapidus A."/>
            <person name="Barry K."/>
            <person name="Detter J.C."/>
            <person name="Glavina del Rio T."/>
            <person name="Hammon N."/>
            <person name="Israni S."/>
            <person name="Dalin E."/>
            <person name="Tice H."/>
            <person name="Pitluck S."/>
            <person name="Sims D."/>
            <person name="Brettin T."/>
            <person name="Bruce D."/>
            <person name="Han C."/>
            <person name="Schmutz J."/>
            <person name="Larimer F."/>
            <person name="Land M."/>
            <person name="Hauser L."/>
            <person name="Kyrpides N."/>
            <person name="Kim E."/>
            <person name="Magnuson T."/>
            <person name="Richardson P."/>
        </authorList>
    </citation>
    <scope>NUCLEOTIDE SEQUENCE [LARGE SCALE GENOMIC DNA]</scope>
    <source>
        <strain evidence="10 11">JF-5</strain>
    </source>
</reference>
<evidence type="ECO:0000256" key="2">
    <source>
        <dbReference type="ARBA" id="ARBA00006745"/>
    </source>
</evidence>
<dbReference type="InterPro" id="IPR006680">
    <property type="entry name" value="Amidohydro-rel"/>
</dbReference>
<dbReference type="InterPro" id="IPR051607">
    <property type="entry name" value="Metallo-dep_hydrolases"/>
</dbReference>
<evidence type="ECO:0000256" key="4">
    <source>
        <dbReference type="ARBA" id="ARBA00022723"/>
    </source>
</evidence>
<dbReference type="NCBIfam" id="TIGR02967">
    <property type="entry name" value="guan_deamin"/>
    <property type="match status" value="1"/>
</dbReference>
<organism evidence="10 11">
    <name type="scientific">Acidiphilium cryptum (strain JF-5)</name>
    <dbReference type="NCBI Taxonomy" id="349163"/>
    <lineage>
        <taxon>Bacteria</taxon>
        <taxon>Pseudomonadati</taxon>
        <taxon>Pseudomonadota</taxon>
        <taxon>Alphaproteobacteria</taxon>
        <taxon>Acetobacterales</taxon>
        <taxon>Acidocellaceae</taxon>
        <taxon>Acidiphilium</taxon>
    </lineage>
</organism>
<evidence type="ECO:0000256" key="5">
    <source>
        <dbReference type="ARBA" id="ARBA00022801"/>
    </source>
</evidence>
<dbReference type="UniPathway" id="UPA00603">
    <property type="reaction ID" value="UER00660"/>
</dbReference>
<accession>A5FXM8</accession>
<dbReference type="PANTHER" id="PTHR11271">
    <property type="entry name" value="GUANINE DEAMINASE"/>
    <property type="match status" value="1"/>
</dbReference>
<dbReference type="GO" id="GO:0008270">
    <property type="term" value="F:zinc ion binding"/>
    <property type="evidence" value="ECO:0007669"/>
    <property type="project" value="UniProtKB-UniRule"/>
</dbReference>
<keyword evidence="5 8" id="KW-0378">Hydrolase</keyword>
<dbReference type="KEGG" id="acr:Acry_1148"/>
<dbReference type="GO" id="GO:0006147">
    <property type="term" value="P:guanine catabolic process"/>
    <property type="evidence" value="ECO:0007669"/>
    <property type="project" value="UniProtKB-UniRule"/>
</dbReference>
<dbReference type="GO" id="GO:0008892">
    <property type="term" value="F:guanine deaminase activity"/>
    <property type="evidence" value="ECO:0007669"/>
    <property type="project" value="UniProtKB-UniRule"/>
</dbReference>
<dbReference type="InterPro" id="IPR032466">
    <property type="entry name" value="Metal_Hydrolase"/>
</dbReference>